<dbReference type="Gene3D" id="1.20.140.100">
    <property type="entry name" value="Dynein heavy chain, N-terminal domain 2"/>
    <property type="match status" value="1"/>
</dbReference>
<dbReference type="EMBL" id="FN653048">
    <property type="protein sequence ID" value="CBY09824.1"/>
    <property type="molecule type" value="Genomic_DNA"/>
</dbReference>
<dbReference type="InterPro" id="IPR042228">
    <property type="entry name" value="Dynein_linker_3"/>
</dbReference>
<proteinExistence type="inferred from homology"/>
<feature type="domain" description="Dynein heavy chain tail" evidence="15">
    <location>
        <begin position="349"/>
        <end position="591"/>
    </location>
</feature>
<evidence type="ECO:0000313" key="18">
    <source>
        <dbReference type="EMBL" id="CBY09824.1"/>
    </source>
</evidence>
<comment type="subcellular location">
    <subcellularLocation>
        <location evidence="1">Cytoplasm</location>
        <location evidence="1">Cytoskeleton</location>
        <location evidence="1">Cilium axoneme</location>
    </subcellularLocation>
</comment>
<evidence type="ECO:0000256" key="7">
    <source>
        <dbReference type="ARBA" id="ARBA00022840"/>
    </source>
</evidence>
<reference evidence="18" key="1">
    <citation type="journal article" date="2010" name="Science">
        <title>Plasticity of animal genome architecture unmasked by rapid evolution of a pelagic tunicate.</title>
        <authorList>
            <person name="Denoeud F."/>
            <person name="Henriet S."/>
            <person name="Mungpakdee S."/>
            <person name="Aury J.M."/>
            <person name="Da Silva C."/>
            <person name="Brinkmann H."/>
            <person name="Mikhaleva J."/>
            <person name="Olsen L.C."/>
            <person name="Jubin C."/>
            <person name="Canestro C."/>
            <person name="Bouquet J.M."/>
            <person name="Danks G."/>
            <person name="Poulain J."/>
            <person name="Campsteijn C."/>
            <person name="Adamski M."/>
            <person name="Cross I."/>
            <person name="Yadetie F."/>
            <person name="Muffato M."/>
            <person name="Louis A."/>
            <person name="Butcher S."/>
            <person name="Tsagkogeorga G."/>
            <person name="Konrad A."/>
            <person name="Singh S."/>
            <person name="Jensen M.F."/>
            <person name="Cong E.H."/>
            <person name="Eikeseth-Otteraa H."/>
            <person name="Noel B."/>
            <person name="Anthouard V."/>
            <person name="Porcel B.M."/>
            <person name="Kachouri-Lafond R."/>
            <person name="Nishino A."/>
            <person name="Ugolini M."/>
            <person name="Chourrout P."/>
            <person name="Nishida H."/>
            <person name="Aasland R."/>
            <person name="Huzurbazar S."/>
            <person name="Westhof E."/>
            <person name="Delsuc F."/>
            <person name="Lehrach H."/>
            <person name="Reinhardt R."/>
            <person name="Weissenbach J."/>
            <person name="Roy S.W."/>
            <person name="Artiguenave F."/>
            <person name="Postlethwait J.H."/>
            <person name="Manak J.R."/>
            <person name="Thompson E.M."/>
            <person name="Jaillon O."/>
            <person name="Du Pasquier L."/>
            <person name="Boudinot P."/>
            <person name="Liberles D.A."/>
            <person name="Volff J.N."/>
            <person name="Philippe H."/>
            <person name="Lenhard B."/>
            <person name="Roest Crollius H."/>
            <person name="Wincker P."/>
            <person name="Chourrout D."/>
        </authorList>
    </citation>
    <scope>NUCLEOTIDE SEQUENCE [LARGE SCALE GENOMIC DNA]</scope>
</reference>
<dbReference type="GO" id="GO:0045505">
    <property type="term" value="F:dynein intermediate chain binding"/>
    <property type="evidence" value="ECO:0007669"/>
    <property type="project" value="InterPro"/>
</dbReference>
<dbReference type="Pfam" id="PF12774">
    <property type="entry name" value="AAA_6"/>
    <property type="match status" value="1"/>
</dbReference>
<keyword evidence="13" id="KW-0966">Cell projection</keyword>
<keyword evidence="12" id="KW-0206">Cytoskeleton</keyword>
<dbReference type="InterPro" id="IPR035699">
    <property type="entry name" value="AAA_6"/>
</dbReference>
<dbReference type="FunFam" id="1.20.58.1120:FF:000002">
    <property type="entry name" value="Dynein heavy chain 9, axonemal"/>
    <property type="match status" value="1"/>
</dbReference>
<evidence type="ECO:0000256" key="4">
    <source>
        <dbReference type="ARBA" id="ARBA00022701"/>
    </source>
</evidence>
<dbReference type="Gene3D" id="1.10.287.2620">
    <property type="match status" value="1"/>
</dbReference>
<evidence type="ECO:0000256" key="9">
    <source>
        <dbReference type="ARBA" id="ARBA00023054"/>
    </source>
</evidence>
<evidence type="ECO:0000256" key="1">
    <source>
        <dbReference type="ARBA" id="ARBA00004430"/>
    </source>
</evidence>
<keyword evidence="11" id="KW-0505">Motor protein</keyword>
<evidence type="ECO:0000256" key="13">
    <source>
        <dbReference type="ARBA" id="ARBA00023273"/>
    </source>
</evidence>
<feature type="domain" description="Dynein heavy chain hydrolytic ATP-binding dynein motor region" evidence="17">
    <location>
        <begin position="1751"/>
        <end position="1860"/>
    </location>
</feature>
<keyword evidence="19" id="KW-1185">Reference proteome</keyword>
<evidence type="ECO:0000259" key="15">
    <source>
        <dbReference type="Pfam" id="PF08385"/>
    </source>
</evidence>
<dbReference type="GO" id="GO:0005524">
    <property type="term" value="F:ATP binding"/>
    <property type="evidence" value="ECO:0007669"/>
    <property type="project" value="UniProtKB-KW"/>
</dbReference>
<dbReference type="Gene3D" id="1.20.58.1120">
    <property type="match status" value="1"/>
</dbReference>
<evidence type="ECO:0000259" key="16">
    <source>
        <dbReference type="Pfam" id="PF08393"/>
    </source>
</evidence>
<keyword evidence="3" id="KW-0963">Cytoplasm</keyword>
<protein>
    <submittedName>
        <fullName evidence="18">Uncharacterized protein</fullName>
    </submittedName>
</protein>
<feature type="domain" description="Dynein heavy chain tail" evidence="15">
    <location>
        <begin position="152"/>
        <end position="345"/>
    </location>
</feature>
<gene>
    <name evidence="18" type="ORF">GSOID_T00010639001</name>
</gene>
<dbReference type="Gene3D" id="3.40.50.300">
    <property type="entry name" value="P-loop containing nucleotide triphosphate hydrolases"/>
    <property type="match status" value="1"/>
</dbReference>
<feature type="domain" description="Dynein heavy chain linker" evidence="16">
    <location>
        <begin position="1220"/>
        <end position="1617"/>
    </location>
</feature>
<dbReference type="InterPro" id="IPR013602">
    <property type="entry name" value="Dynein_heavy_linker"/>
</dbReference>
<sequence length="1876" mass="217504">MKITERLPKKSCIKLIIIKDFLEFLEKRDRVWIGVLLLPSGQLATVFEPPSTSKNKGVFFFKREEEPVPKEVIKNLVTFGDLSALPLDQFGAFVDDIMDDILVHQDMATSWPKVVSGDVQSSMNKLKSEVYEITGSMKGRTLLPMPADQALQVREIAAILQSKQSSYYDSLTMMYDDVKLSLEEARDISIHLKPLRSLLDDIEQTDLSAVEKKLGALLHLVSLIWATSDYYRHPAKIVVLLGEIANFVIDLTKTFIDGESIFKGELDESYDLIKIALKTLRSFKEMYFEYSSKLPQYFSKTGKKTVLWDFRPELVFHRFDRFLKRIELIEEFFLSSISMMNLEKVEIGDSASVESMFKLIAIASSLIDRKIIGEDFDPKYKKLVQQMEVEIQQARELFENQRDDPPLYKNQPPTAGKIRWAADLLQRVKTPRERFFLLDHPFVKNDEAQLVFKKFDEFEKFVINFKDATYKRWVAQVDEDCQFNLTKPLLSRDAETKLMSVNFNPKLEAVLREVRYLGYLGYENLPTSAENLYKKDQTFRTWVSSLRQTVHWYNKIRTTILEVEFPLVESQLAFIDVLLSKGESQLSWSGEVYDYIKEIYDAVADLQVRTQRATDNVSMMEEIMATWMSSTIFERKSDTKEPGLINLVNKNERIQKRYQKITMDGEQILNLLKENIEHFKADSTTAAWGAYKEFVDDDIYKISSLVVRISGNESYQDLMENHVTLGDLRNDIMSRVRKVISDAEIFTREFDSYTYLWHDDSQEFLRQFLTYGHILTEEEIQAHAVEGIPETPPELDQFKEQIDSYEDLFEVVNQFSPEKTFDGWFKVSLKPFKHSLLNILKKWSFMFKDHLINHIEKSLLDLEDFIEETDSGLSKPVQTGDFESLVATMGHIKECKERQEKNDTMFEPLKASIELLKMYNHEMSEDVFRQLSDLPDKWANTKKILVGAKQNVAPLQSAQMTEIKNDANEFNTLQFETPPELDQFKEQIDSYEDLFEVVNQFSPEKTFDGWFKVSLKPFKHSLLNILKKWSFMFKDHLINHIEKSLLDLEDFIEETDSGLSKPVQTGDFESLVATMGHIKECKERQEKNDTMFEPLKASIELLKMYNHEMSEDVFRQLSDLPDKWANTKKILVGAKQNVAPLQSAQMTEIKNDANEFNTLQFVHREGFRKLNMFNFDSNDPYGEVNVAHAEIKQMEDHMQELEDNANLFEVNLPEFKQLRASRKDLGLVKEVWDLTKIVTSSMSDWKTTLWSEIDIETMENDTKRFAKDIRKVDKEARGWDVFSGLETEIKNMITSLRVVAELQNPSIRDRHWHQLMNATGVRFTMNEKTTLFDLLNLNLHQHEETVREIVDKSSKEMGMEKMLKDLEQTWSSLEFETDKHGETMLIRSSEDLVEVLEDNQVQLQNLMSSKYIAHFLEAVSGWQKKLSTTDTVMSLWLEVQRTWSYLESIFIGSEDIRRQLPEDSDRFDGIDRDFKIIMKEAENDLNVVNATNKQGLFEKLESLQERLTLCEKSLAEYLETKRLIFPRFYFVSTTTLLDILSNGNNPRVIAKHLSKLFDNTTDLKFKGESKSAIGMFSSEREYVDFQEECSCDGQVEVWLNRVMDSMRAAVRHYLAEAVVTYEEKAREKWLFDYAAQVALTTTQIWWTTEVGISFGRLEEGYENAMKEYSKKQITQLNNLITLLLGDLSKGDRQKIMTICTIDVHARDVVLGLIADKTDNSQDFIWQRQMRARWEESQQHCFVNACDAQFKYSYEYLGNTPRLVVTPLTDRCYITLTQSLHLIMGGAPAGPAGTGKTETTKDLGRAIGIKVYVFNCSEQMDYKSVGNIYKGLAQTGAWGCFDEFNRIAIEVLSVVAVQVKTRVRNSLGGFASMTRLG</sequence>
<keyword evidence="5" id="KW-0677">Repeat</keyword>
<dbReference type="Gene3D" id="3.20.180.20">
    <property type="entry name" value="Dynein heavy chain, N-terminal domain 2"/>
    <property type="match status" value="1"/>
</dbReference>
<dbReference type="GO" id="GO:0005874">
    <property type="term" value="C:microtubule"/>
    <property type="evidence" value="ECO:0007669"/>
    <property type="project" value="UniProtKB-KW"/>
</dbReference>
<keyword evidence="6" id="KW-0547">Nucleotide-binding</keyword>
<accession>E4XGM6</accession>
<keyword evidence="8" id="KW-0243">Dynein</keyword>
<keyword evidence="7" id="KW-0067">ATP-binding</keyword>
<keyword evidence="10" id="KW-0969">Cilium</keyword>
<evidence type="ECO:0000256" key="3">
    <source>
        <dbReference type="ARBA" id="ARBA00022490"/>
    </source>
</evidence>
<dbReference type="GO" id="GO:0007018">
    <property type="term" value="P:microtubule-based movement"/>
    <property type="evidence" value="ECO:0007669"/>
    <property type="project" value="InterPro"/>
</dbReference>
<dbReference type="InterPro" id="IPR026983">
    <property type="entry name" value="DHC"/>
</dbReference>
<evidence type="ECO:0000256" key="2">
    <source>
        <dbReference type="ARBA" id="ARBA00008887"/>
    </source>
</evidence>
<dbReference type="PANTHER" id="PTHR46532">
    <property type="entry name" value="MALE FERTILITY FACTOR KL5"/>
    <property type="match status" value="1"/>
</dbReference>
<evidence type="ECO:0000313" key="19">
    <source>
        <dbReference type="Proteomes" id="UP000001307"/>
    </source>
</evidence>
<evidence type="ECO:0000259" key="17">
    <source>
        <dbReference type="Pfam" id="PF12774"/>
    </source>
</evidence>
<keyword evidence="4" id="KW-0493">Microtubule</keyword>
<evidence type="ECO:0000256" key="12">
    <source>
        <dbReference type="ARBA" id="ARBA00023212"/>
    </source>
</evidence>
<dbReference type="GO" id="GO:0005858">
    <property type="term" value="C:axonemal dynein complex"/>
    <property type="evidence" value="ECO:0007669"/>
    <property type="project" value="TreeGrafter"/>
</dbReference>
<dbReference type="InterPro" id="IPR027417">
    <property type="entry name" value="P-loop_NTPase"/>
</dbReference>
<name>E4XGM6_OIKDI</name>
<dbReference type="Pfam" id="PF08393">
    <property type="entry name" value="DHC_N2"/>
    <property type="match status" value="1"/>
</dbReference>
<dbReference type="InterPro" id="IPR013594">
    <property type="entry name" value="Dynein_heavy_tail"/>
</dbReference>
<evidence type="ECO:0000256" key="10">
    <source>
        <dbReference type="ARBA" id="ARBA00023069"/>
    </source>
</evidence>
<keyword evidence="9 14" id="KW-0175">Coiled coil</keyword>
<evidence type="ECO:0000256" key="11">
    <source>
        <dbReference type="ARBA" id="ARBA00023175"/>
    </source>
</evidence>
<comment type="similarity">
    <text evidence="2">Belongs to the dynein heavy chain family.</text>
</comment>
<dbReference type="OrthoDB" id="286107at2759"/>
<dbReference type="Proteomes" id="UP000001307">
    <property type="component" value="Unassembled WGS sequence"/>
</dbReference>
<dbReference type="SUPFAM" id="SSF52540">
    <property type="entry name" value="P-loop containing nucleoside triphosphate hydrolases"/>
    <property type="match status" value="1"/>
</dbReference>
<feature type="coiled-coil region" evidence="14">
    <location>
        <begin position="1184"/>
        <end position="1211"/>
    </location>
</feature>
<dbReference type="PANTHER" id="PTHR46532:SF11">
    <property type="entry name" value="DYNEIN AXONEMAL HEAVY CHAIN 12"/>
    <property type="match status" value="1"/>
</dbReference>
<dbReference type="FunFam" id="1.10.287.2620:FF:000004">
    <property type="entry name" value="Dynein axonemal heavy chain 17"/>
    <property type="match status" value="1"/>
</dbReference>
<evidence type="ECO:0000256" key="5">
    <source>
        <dbReference type="ARBA" id="ARBA00022737"/>
    </source>
</evidence>
<organism evidence="18">
    <name type="scientific">Oikopleura dioica</name>
    <name type="common">Tunicate</name>
    <dbReference type="NCBI Taxonomy" id="34765"/>
    <lineage>
        <taxon>Eukaryota</taxon>
        <taxon>Metazoa</taxon>
        <taxon>Chordata</taxon>
        <taxon>Tunicata</taxon>
        <taxon>Appendicularia</taxon>
        <taxon>Copelata</taxon>
        <taxon>Oikopleuridae</taxon>
        <taxon>Oikopleura</taxon>
    </lineage>
</organism>
<evidence type="ECO:0000256" key="6">
    <source>
        <dbReference type="ARBA" id="ARBA00022741"/>
    </source>
</evidence>
<evidence type="ECO:0000256" key="14">
    <source>
        <dbReference type="SAM" id="Coils"/>
    </source>
</evidence>
<dbReference type="Pfam" id="PF08385">
    <property type="entry name" value="DHC_N1"/>
    <property type="match status" value="2"/>
</dbReference>
<dbReference type="FunFam" id="1.20.140.100:FF:000001">
    <property type="entry name" value="dynein heavy chain 17, axonemal"/>
    <property type="match status" value="1"/>
</dbReference>
<evidence type="ECO:0000256" key="8">
    <source>
        <dbReference type="ARBA" id="ARBA00023017"/>
    </source>
</evidence>
<dbReference type="FunFam" id="3.20.180.20:FF:000001">
    <property type="entry name" value="Dynein axonemal heavy chain 5"/>
    <property type="match status" value="1"/>
</dbReference>
<dbReference type="GO" id="GO:0051959">
    <property type="term" value="F:dynein light intermediate chain binding"/>
    <property type="evidence" value="ECO:0007669"/>
    <property type="project" value="InterPro"/>
</dbReference>
<dbReference type="InterPro" id="IPR042222">
    <property type="entry name" value="Dynein_2_N"/>
</dbReference>
<dbReference type="InParanoid" id="E4XGM6"/>